<dbReference type="Proteomes" id="UP000549394">
    <property type="component" value="Unassembled WGS sequence"/>
</dbReference>
<dbReference type="Gene3D" id="3.30.460.10">
    <property type="entry name" value="Beta Polymerase, domain 2"/>
    <property type="match status" value="1"/>
</dbReference>
<dbReference type="InterPro" id="IPR043519">
    <property type="entry name" value="NT_sf"/>
</dbReference>
<comment type="subcellular location">
    <subcellularLocation>
        <location evidence="3">Nucleus</location>
    </subcellularLocation>
</comment>
<dbReference type="GO" id="GO:0046872">
    <property type="term" value="F:metal ion binding"/>
    <property type="evidence" value="ECO:0007669"/>
    <property type="project" value="UniProtKB-KW"/>
</dbReference>
<evidence type="ECO:0000259" key="15">
    <source>
        <dbReference type="Pfam" id="PF20750"/>
    </source>
</evidence>
<evidence type="ECO:0000313" key="17">
    <source>
        <dbReference type="Proteomes" id="UP000549394"/>
    </source>
</evidence>
<dbReference type="OrthoDB" id="412748at2759"/>
<keyword evidence="9" id="KW-0547">Nucleotide-binding</keyword>
<evidence type="ECO:0000256" key="3">
    <source>
        <dbReference type="ARBA" id="ARBA00004123"/>
    </source>
</evidence>
<reference evidence="16 17" key="1">
    <citation type="submission" date="2020-08" db="EMBL/GenBank/DDBJ databases">
        <authorList>
            <person name="Hejnol A."/>
        </authorList>
    </citation>
    <scope>NUCLEOTIDE SEQUENCE [LARGE SCALE GENOMIC DNA]</scope>
</reference>
<feature type="domain" description="Poly(A) polymerase central" evidence="14">
    <location>
        <begin position="196"/>
        <end position="339"/>
    </location>
</feature>
<dbReference type="PANTHER" id="PTHR10682:SF10">
    <property type="entry name" value="POLYNUCLEOTIDE ADENYLYLTRANSFERASE"/>
    <property type="match status" value="1"/>
</dbReference>
<dbReference type="Gene3D" id="1.10.1410.10">
    <property type="match status" value="1"/>
</dbReference>
<dbReference type="GO" id="GO:0003723">
    <property type="term" value="F:RNA binding"/>
    <property type="evidence" value="ECO:0007669"/>
    <property type="project" value="InterPro"/>
</dbReference>
<evidence type="ECO:0000256" key="6">
    <source>
        <dbReference type="ARBA" id="ARBA00022664"/>
    </source>
</evidence>
<evidence type="ECO:0000256" key="2">
    <source>
        <dbReference type="ARBA" id="ARBA00001946"/>
    </source>
</evidence>
<evidence type="ECO:0000256" key="12">
    <source>
        <dbReference type="ARBA" id="ARBA00023242"/>
    </source>
</evidence>
<keyword evidence="7" id="KW-0808">Transferase</keyword>
<dbReference type="GO" id="GO:0031123">
    <property type="term" value="P:RNA 3'-end processing"/>
    <property type="evidence" value="ECO:0007669"/>
    <property type="project" value="InterPro"/>
</dbReference>
<evidence type="ECO:0000256" key="7">
    <source>
        <dbReference type="ARBA" id="ARBA00022679"/>
    </source>
</evidence>
<dbReference type="Pfam" id="PF20750">
    <property type="entry name" value="PAP_NTPase"/>
    <property type="match status" value="1"/>
</dbReference>
<dbReference type="InterPro" id="IPR048840">
    <property type="entry name" value="PolA_pol_NTPase"/>
</dbReference>
<keyword evidence="17" id="KW-1185">Reference proteome</keyword>
<dbReference type="PANTHER" id="PTHR10682">
    <property type="entry name" value="POLY A POLYMERASE"/>
    <property type="match status" value="1"/>
</dbReference>
<comment type="cofactor">
    <cofactor evidence="1">
        <name>Mn(2+)</name>
        <dbReference type="ChEBI" id="CHEBI:29035"/>
    </cofactor>
</comment>
<evidence type="ECO:0000256" key="5">
    <source>
        <dbReference type="ARBA" id="ARBA00012388"/>
    </source>
</evidence>
<dbReference type="EMBL" id="CAJFCJ010000001">
    <property type="protein sequence ID" value="CAD5111541.1"/>
    <property type="molecule type" value="Genomic_DNA"/>
</dbReference>
<dbReference type="AlphaFoldDB" id="A0A7I8V5I9"/>
<evidence type="ECO:0000313" key="16">
    <source>
        <dbReference type="EMBL" id="CAD5111541.1"/>
    </source>
</evidence>
<sequence length="476" mass="54583">MASRSNGENDVSEDFKDLNLKDTLSKLGYFDSIENVRKRDEILKEMNSHVKEWLLEESSSYSKSSLHSVEKFVYPFGSYALGFIEEDSNMDLICMAPENIPITTFFSSFSLKLQQLRDVTSMRKIPKTLIPVLLLTYKGVKLNLVYANVNIRDLSRAESLQSSDIYYKLDEPSMLNVHSYQVANDIYASIARKEEFGIALRAIKLWAKGKKIYYAKYGFLGGVSWTILLVYINQLYPSSDASTLVAKFFETFHNWPWPKPVTIKASIPVPRRFLTYNWSTVNRIARSQIMPILTPTSPRRNCAYNVSKSSLKIIMSELRNGNLITKRILKGQDDWLSLVKADPFFTAFKYFLLLRATAAKSVEQDFAGLISGSIHFFLKYLSELTHVDKIRVLPDSFNSELGNNEMIWIIGIESSDEYQTKRLGFSSAICKFKDQIVERAEESNIPKSKIMFDIEGVEYDNLKSTLPKDIYHKILS</sequence>
<dbReference type="SUPFAM" id="SSF55003">
    <property type="entry name" value="PAP/Archaeal CCA-adding enzyme, C-terminal domain"/>
    <property type="match status" value="1"/>
</dbReference>
<gene>
    <name evidence="16" type="ORF">DGYR_LOCUS827</name>
</gene>
<dbReference type="GO" id="GO:0006397">
    <property type="term" value="P:mRNA processing"/>
    <property type="evidence" value="ECO:0007669"/>
    <property type="project" value="UniProtKB-KW"/>
</dbReference>
<keyword evidence="10" id="KW-0067">ATP-binding</keyword>
<keyword evidence="8" id="KW-0479">Metal-binding</keyword>
<protein>
    <recommendedName>
        <fullName evidence="5">polynucleotide adenylyltransferase</fullName>
        <ecNumber evidence="5">2.7.7.19</ecNumber>
    </recommendedName>
</protein>
<comment type="similarity">
    <text evidence="4">Belongs to the poly(A) polymerase family.</text>
</comment>
<feature type="domain" description="Poly(A) polymerase nucleotidyltransferase" evidence="15">
    <location>
        <begin position="19"/>
        <end position="186"/>
    </location>
</feature>
<evidence type="ECO:0000256" key="10">
    <source>
        <dbReference type="ARBA" id="ARBA00022840"/>
    </source>
</evidence>
<dbReference type="InterPro" id="IPR007012">
    <property type="entry name" value="PolA_pol_cen_dom"/>
</dbReference>
<keyword evidence="6" id="KW-0507">mRNA processing</keyword>
<evidence type="ECO:0000256" key="4">
    <source>
        <dbReference type="ARBA" id="ARBA00010912"/>
    </source>
</evidence>
<evidence type="ECO:0000259" key="14">
    <source>
        <dbReference type="Pfam" id="PF04928"/>
    </source>
</evidence>
<dbReference type="Pfam" id="PF04928">
    <property type="entry name" value="PAP_central"/>
    <property type="match status" value="1"/>
</dbReference>
<accession>A0A7I8V5I9</accession>
<dbReference type="Gene3D" id="3.30.70.590">
    <property type="entry name" value="Poly(A) polymerase predicted RNA binding domain"/>
    <property type="match status" value="1"/>
</dbReference>
<evidence type="ECO:0000256" key="11">
    <source>
        <dbReference type="ARBA" id="ARBA00022842"/>
    </source>
</evidence>
<keyword evidence="11" id="KW-0460">Magnesium</keyword>
<dbReference type="GO" id="GO:1990817">
    <property type="term" value="F:poly(A) RNA polymerase activity"/>
    <property type="evidence" value="ECO:0007669"/>
    <property type="project" value="UniProtKB-EC"/>
</dbReference>
<dbReference type="InterPro" id="IPR011068">
    <property type="entry name" value="NuclTrfase_I-like_C"/>
</dbReference>
<evidence type="ECO:0000256" key="8">
    <source>
        <dbReference type="ARBA" id="ARBA00022723"/>
    </source>
</evidence>
<keyword evidence="12" id="KW-0539">Nucleus</keyword>
<dbReference type="SUPFAM" id="SSF81301">
    <property type="entry name" value="Nucleotidyltransferase"/>
    <property type="match status" value="1"/>
</dbReference>
<proteinExistence type="inferred from homology"/>
<comment type="catalytic activity">
    <reaction evidence="13">
        <text>RNA(n) + ATP = RNA(n)-3'-adenine ribonucleotide + diphosphate</text>
        <dbReference type="Rhea" id="RHEA:11332"/>
        <dbReference type="Rhea" id="RHEA-COMP:14527"/>
        <dbReference type="Rhea" id="RHEA-COMP:17347"/>
        <dbReference type="ChEBI" id="CHEBI:30616"/>
        <dbReference type="ChEBI" id="CHEBI:33019"/>
        <dbReference type="ChEBI" id="CHEBI:140395"/>
        <dbReference type="ChEBI" id="CHEBI:173115"/>
        <dbReference type="EC" id="2.7.7.19"/>
    </reaction>
</comment>
<dbReference type="SUPFAM" id="SSF81631">
    <property type="entry name" value="PAP/OAS1 substrate-binding domain"/>
    <property type="match status" value="1"/>
</dbReference>
<name>A0A7I8V5I9_9ANNE</name>
<evidence type="ECO:0000256" key="1">
    <source>
        <dbReference type="ARBA" id="ARBA00001936"/>
    </source>
</evidence>
<comment type="cofactor">
    <cofactor evidence="2">
        <name>Mg(2+)</name>
        <dbReference type="ChEBI" id="CHEBI:18420"/>
    </cofactor>
</comment>
<organism evidence="16 17">
    <name type="scientific">Dimorphilus gyrociliatus</name>
    <dbReference type="NCBI Taxonomy" id="2664684"/>
    <lineage>
        <taxon>Eukaryota</taxon>
        <taxon>Metazoa</taxon>
        <taxon>Spiralia</taxon>
        <taxon>Lophotrochozoa</taxon>
        <taxon>Annelida</taxon>
        <taxon>Polychaeta</taxon>
        <taxon>Polychaeta incertae sedis</taxon>
        <taxon>Dinophilidae</taxon>
        <taxon>Dimorphilus</taxon>
    </lineage>
</organism>
<dbReference type="EC" id="2.7.7.19" evidence="5"/>
<comment type="caution">
    <text evidence="16">The sequence shown here is derived from an EMBL/GenBank/DDBJ whole genome shotgun (WGS) entry which is preliminary data.</text>
</comment>
<evidence type="ECO:0000256" key="9">
    <source>
        <dbReference type="ARBA" id="ARBA00022741"/>
    </source>
</evidence>
<dbReference type="GO" id="GO:0005524">
    <property type="term" value="F:ATP binding"/>
    <property type="evidence" value="ECO:0007669"/>
    <property type="project" value="UniProtKB-KW"/>
</dbReference>
<evidence type="ECO:0000256" key="13">
    <source>
        <dbReference type="ARBA" id="ARBA00048830"/>
    </source>
</evidence>
<dbReference type="GO" id="GO:0005634">
    <property type="term" value="C:nucleus"/>
    <property type="evidence" value="ECO:0007669"/>
    <property type="project" value="UniProtKB-SubCell"/>
</dbReference>